<reference evidence="2 3" key="1">
    <citation type="submission" date="2017-09" db="EMBL/GenBank/DDBJ databases">
        <title>Large-scale bioinformatics analysis of Bacillus genomes uncovers conserved roles of natural products in bacterial physiology.</title>
        <authorList>
            <consortium name="Agbiome Team Llc"/>
            <person name="Bleich R.M."/>
            <person name="Kirk G.J."/>
            <person name="Santa Maria K.C."/>
            <person name="Allen S.E."/>
            <person name="Farag S."/>
            <person name="Shank E.A."/>
            <person name="Bowers A."/>
        </authorList>
    </citation>
    <scope>NUCLEOTIDE SEQUENCE [LARGE SCALE GENOMIC DNA]</scope>
    <source>
        <strain evidence="2 3">AFS027647</strain>
    </source>
</reference>
<sequence length="209" mass="24357">MEKRNYSNSKPKGRFQSNERQNRERLEKKPVRRRVNVDRDTMCIVKNNSFGQFFYDNSRMTERIDMEKHGDETEVSVSDLRAMVNSGRKNLEGFSIIITEVLDPEYTLEDVLGYLGLTKIYDELYALSNGDADPDAIKNFIQRTSAKKFKEVMESMSPKLRAKVIETSVKLFKLDEFGDYTKMKVIEGYVNEDLFDDAEESEIDDEIEI</sequence>
<dbReference type="AlphaFoldDB" id="A0A9X6UBY9"/>
<evidence type="ECO:0000313" key="3">
    <source>
        <dbReference type="Proteomes" id="UP000220691"/>
    </source>
</evidence>
<dbReference type="EMBL" id="NUAN01000071">
    <property type="protein sequence ID" value="PEN97836.1"/>
    <property type="molecule type" value="Genomic_DNA"/>
</dbReference>
<feature type="compositionally biased region" description="Polar residues" evidence="1">
    <location>
        <begin position="1"/>
        <end position="19"/>
    </location>
</feature>
<evidence type="ECO:0000256" key="1">
    <source>
        <dbReference type="SAM" id="MobiDB-lite"/>
    </source>
</evidence>
<protein>
    <submittedName>
        <fullName evidence="2">Uncharacterized protein</fullName>
    </submittedName>
</protein>
<evidence type="ECO:0000313" key="2">
    <source>
        <dbReference type="EMBL" id="PEN97836.1"/>
    </source>
</evidence>
<accession>A0A9X6UBY9</accession>
<gene>
    <name evidence="2" type="ORF">CN553_12430</name>
</gene>
<dbReference type="RefSeq" id="WP_098126421.1">
    <property type="nucleotide sequence ID" value="NZ_NUAN01000071.1"/>
</dbReference>
<organism evidence="2 3">
    <name type="scientific">Bacillus cereus</name>
    <dbReference type="NCBI Taxonomy" id="1396"/>
    <lineage>
        <taxon>Bacteria</taxon>
        <taxon>Bacillati</taxon>
        <taxon>Bacillota</taxon>
        <taxon>Bacilli</taxon>
        <taxon>Bacillales</taxon>
        <taxon>Bacillaceae</taxon>
        <taxon>Bacillus</taxon>
        <taxon>Bacillus cereus group</taxon>
    </lineage>
</organism>
<name>A0A9X6UBY9_BACCE</name>
<dbReference type="Proteomes" id="UP000220691">
    <property type="component" value="Unassembled WGS sequence"/>
</dbReference>
<feature type="region of interest" description="Disordered" evidence="1">
    <location>
        <begin position="1"/>
        <end position="32"/>
    </location>
</feature>
<feature type="compositionally biased region" description="Basic and acidic residues" evidence="1">
    <location>
        <begin position="20"/>
        <end position="32"/>
    </location>
</feature>
<proteinExistence type="predicted"/>
<comment type="caution">
    <text evidence="2">The sequence shown here is derived from an EMBL/GenBank/DDBJ whole genome shotgun (WGS) entry which is preliminary data.</text>
</comment>